<keyword evidence="11" id="KW-1185">Reference proteome</keyword>
<evidence type="ECO:0000256" key="6">
    <source>
        <dbReference type="ARBA" id="ARBA00022989"/>
    </source>
</evidence>
<keyword evidence="7 9" id="KW-0496">Mitochondrion</keyword>
<dbReference type="Pfam" id="PF04418">
    <property type="entry name" value="DUF543"/>
    <property type="match status" value="1"/>
</dbReference>
<evidence type="ECO:0000256" key="3">
    <source>
        <dbReference type="ARBA" id="ARBA00006792"/>
    </source>
</evidence>
<dbReference type="GO" id="GO:0061617">
    <property type="term" value="C:MICOS complex"/>
    <property type="evidence" value="ECO:0007669"/>
    <property type="project" value="UniProtKB-UniRule"/>
</dbReference>
<evidence type="ECO:0000256" key="9">
    <source>
        <dbReference type="RuleBase" id="RU363011"/>
    </source>
</evidence>
<evidence type="ECO:0000313" key="11">
    <source>
        <dbReference type="Proteomes" id="UP000275078"/>
    </source>
</evidence>
<comment type="subunit">
    <text evidence="9">Component of the mitochondrial contact site and cristae organizing system (MICOS) complex.</text>
</comment>
<comment type="subcellular location">
    <subcellularLocation>
        <location evidence="2 9">Mitochondrion inner membrane</location>
        <topology evidence="2 9">Single-pass membrane protein</topology>
    </subcellularLocation>
</comment>
<dbReference type="AlphaFoldDB" id="A0A3N4I3L0"/>
<feature type="transmembrane region" description="Helical" evidence="9">
    <location>
        <begin position="35"/>
        <end position="54"/>
    </location>
</feature>
<protein>
    <recommendedName>
        <fullName evidence="9">MICOS complex subunit MIC10</fullName>
    </recommendedName>
</protein>
<dbReference type="PANTHER" id="PTHR21304:SF0">
    <property type="entry name" value="MICOS COMPLEX SUBUNIT MIC10"/>
    <property type="match status" value="1"/>
</dbReference>
<reference evidence="10 11" key="1">
    <citation type="journal article" date="2018" name="Nat. Ecol. Evol.">
        <title>Pezizomycetes genomes reveal the molecular basis of ectomycorrhizal truffle lifestyle.</title>
        <authorList>
            <person name="Murat C."/>
            <person name="Payen T."/>
            <person name="Noel B."/>
            <person name="Kuo A."/>
            <person name="Morin E."/>
            <person name="Chen J."/>
            <person name="Kohler A."/>
            <person name="Krizsan K."/>
            <person name="Balestrini R."/>
            <person name="Da Silva C."/>
            <person name="Montanini B."/>
            <person name="Hainaut M."/>
            <person name="Levati E."/>
            <person name="Barry K.W."/>
            <person name="Belfiori B."/>
            <person name="Cichocki N."/>
            <person name="Clum A."/>
            <person name="Dockter R.B."/>
            <person name="Fauchery L."/>
            <person name="Guy J."/>
            <person name="Iotti M."/>
            <person name="Le Tacon F."/>
            <person name="Lindquist E.A."/>
            <person name="Lipzen A."/>
            <person name="Malagnac F."/>
            <person name="Mello A."/>
            <person name="Molinier V."/>
            <person name="Miyauchi S."/>
            <person name="Poulain J."/>
            <person name="Riccioni C."/>
            <person name="Rubini A."/>
            <person name="Sitrit Y."/>
            <person name="Splivallo R."/>
            <person name="Traeger S."/>
            <person name="Wang M."/>
            <person name="Zifcakova L."/>
            <person name="Wipf D."/>
            <person name="Zambonelli A."/>
            <person name="Paolocci F."/>
            <person name="Nowrousian M."/>
            <person name="Ottonello S."/>
            <person name="Baldrian P."/>
            <person name="Spatafora J.W."/>
            <person name="Henrissat B."/>
            <person name="Nagy L.G."/>
            <person name="Aury J.M."/>
            <person name="Wincker P."/>
            <person name="Grigoriev I.V."/>
            <person name="Bonfante P."/>
            <person name="Martin F.M."/>
        </authorList>
    </citation>
    <scope>NUCLEOTIDE SEQUENCE [LARGE SCALE GENOMIC DNA]</scope>
    <source>
        <strain evidence="10 11">RN42</strain>
    </source>
</reference>
<evidence type="ECO:0000256" key="5">
    <source>
        <dbReference type="ARBA" id="ARBA00022792"/>
    </source>
</evidence>
<comment type="function">
    <text evidence="1 9">Component of the MICOS complex, a large protein complex of the mitochondrial inner membrane that plays crucial roles in the maintenance of crista junctions, inner membrane architecture, and formation of contact sites to the outer membrane.</text>
</comment>
<evidence type="ECO:0000256" key="7">
    <source>
        <dbReference type="ARBA" id="ARBA00023128"/>
    </source>
</evidence>
<comment type="similarity">
    <text evidence="3 9">Belongs to the MICOS complex subunit Mic10 family.</text>
</comment>
<dbReference type="OrthoDB" id="1916310at2759"/>
<keyword evidence="4 9" id="KW-0812">Transmembrane</keyword>
<dbReference type="EMBL" id="ML119707">
    <property type="protein sequence ID" value="RPA78751.1"/>
    <property type="molecule type" value="Genomic_DNA"/>
</dbReference>
<evidence type="ECO:0000256" key="2">
    <source>
        <dbReference type="ARBA" id="ARBA00004434"/>
    </source>
</evidence>
<evidence type="ECO:0000256" key="4">
    <source>
        <dbReference type="ARBA" id="ARBA00022692"/>
    </source>
</evidence>
<gene>
    <name evidence="10" type="ORF">BJ508DRAFT_416357</name>
</gene>
<dbReference type="Proteomes" id="UP000275078">
    <property type="component" value="Unassembled WGS sequence"/>
</dbReference>
<sequence length="97" mass="10404">MSTQSADKTPTNAIIKPLASEEILSEKWDLCLSSLIVKSSIGAAAGIAFGVLVFRRRAWPAWVGLGIGAGRAWEGCEREFKAGPEKIGNYGGRIVRN</sequence>
<keyword evidence="8 9" id="KW-0472">Membrane</keyword>
<organism evidence="10 11">
    <name type="scientific">Ascobolus immersus RN42</name>
    <dbReference type="NCBI Taxonomy" id="1160509"/>
    <lineage>
        <taxon>Eukaryota</taxon>
        <taxon>Fungi</taxon>
        <taxon>Dikarya</taxon>
        <taxon>Ascomycota</taxon>
        <taxon>Pezizomycotina</taxon>
        <taxon>Pezizomycetes</taxon>
        <taxon>Pezizales</taxon>
        <taxon>Ascobolaceae</taxon>
        <taxon>Ascobolus</taxon>
    </lineage>
</organism>
<name>A0A3N4I3L0_ASCIM</name>
<dbReference type="PANTHER" id="PTHR21304">
    <property type="entry name" value="MICOS COMPLEX SUBUNIT MIC10"/>
    <property type="match status" value="1"/>
</dbReference>
<dbReference type="InterPro" id="IPR007512">
    <property type="entry name" value="Mic10"/>
</dbReference>
<evidence type="ECO:0000256" key="1">
    <source>
        <dbReference type="ARBA" id="ARBA00002689"/>
    </source>
</evidence>
<keyword evidence="6 9" id="KW-1133">Transmembrane helix</keyword>
<dbReference type="STRING" id="1160509.A0A3N4I3L0"/>
<accession>A0A3N4I3L0</accession>
<keyword evidence="5 9" id="KW-0999">Mitochondrion inner membrane</keyword>
<proteinExistence type="inferred from homology"/>
<evidence type="ECO:0000256" key="8">
    <source>
        <dbReference type="ARBA" id="ARBA00023136"/>
    </source>
</evidence>
<evidence type="ECO:0000313" key="10">
    <source>
        <dbReference type="EMBL" id="RPA78751.1"/>
    </source>
</evidence>